<gene>
    <name evidence="5" type="ORF">SMRZ_LOCUS13436</name>
</gene>
<evidence type="ECO:0000256" key="4">
    <source>
        <dbReference type="ARBA" id="ARBA00023136"/>
    </source>
</evidence>
<reference evidence="5 6" key="1">
    <citation type="submission" date="2018-11" db="EMBL/GenBank/DDBJ databases">
        <authorList>
            <consortium name="Pathogen Informatics"/>
        </authorList>
    </citation>
    <scope>NUCLEOTIDE SEQUENCE [LARGE SCALE GENOMIC DNA]</scope>
    <source>
        <strain evidence="5 6">Zambia</strain>
    </source>
</reference>
<evidence type="ECO:0000256" key="1">
    <source>
        <dbReference type="ARBA" id="ARBA00004141"/>
    </source>
</evidence>
<keyword evidence="3" id="KW-1133">Transmembrane helix</keyword>
<proteinExistence type="predicted"/>
<evidence type="ECO:0000313" key="5">
    <source>
        <dbReference type="EMBL" id="VDP06183.1"/>
    </source>
</evidence>
<protein>
    <submittedName>
        <fullName evidence="5">Uncharacterized protein</fullName>
    </submittedName>
</protein>
<keyword evidence="4" id="KW-0472">Membrane</keyword>
<dbReference type="STRING" id="48269.A0A183MBL2"/>
<accession>A0A183MBL2</accession>
<dbReference type="Proteomes" id="UP000277204">
    <property type="component" value="Unassembled WGS sequence"/>
</dbReference>
<keyword evidence="6" id="KW-1185">Reference proteome</keyword>
<comment type="subcellular location">
    <subcellularLocation>
        <location evidence="1">Membrane</location>
        <topology evidence="1">Multi-pass membrane protein</topology>
    </subcellularLocation>
</comment>
<name>A0A183MBL2_9TREM</name>
<organism evidence="5 6">
    <name type="scientific">Schistosoma margrebowiei</name>
    <dbReference type="NCBI Taxonomy" id="48269"/>
    <lineage>
        <taxon>Eukaryota</taxon>
        <taxon>Metazoa</taxon>
        <taxon>Spiralia</taxon>
        <taxon>Lophotrochozoa</taxon>
        <taxon>Platyhelminthes</taxon>
        <taxon>Trematoda</taxon>
        <taxon>Digenea</taxon>
        <taxon>Strigeidida</taxon>
        <taxon>Schistosomatoidea</taxon>
        <taxon>Schistosomatidae</taxon>
        <taxon>Schistosoma</taxon>
    </lineage>
</organism>
<sequence>MKGKLCECVKCEPSNPVVRVRTYGWGNQAFSGGNYFFWIPIAGPYIGAVIGAVLYELTIGIHLDRKSDFVVDIDYEESQRDSKKLMASASP</sequence>
<evidence type="ECO:0000256" key="2">
    <source>
        <dbReference type="ARBA" id="ARBA00022692"/>
    </source>
</evidence>
<evidence type="ECO:0000256" key="3">
    <source>
        <dbReference type="ARBA" id="ARBA00022989"/>
    </source>
</evidence>
<dbReference type="SUPFAM" id="SSF81338">
    <property type="entry name" value="Aquaporin-like"/>
    <property type="match status" value="1"/>
</dbReference>
<dbReference type="GO" id="GO:0016020">
    <property type="term" value="C:membrane"/>
    <property type="evidence" value="ECO:0007669"/>
    <property type="project" value="UniProtKB-SubCell"/>
</dbReference>
<dbReference type="Gene3D" id="1.20.1080.10">
    <property type="entry name" value="Glycerol uptake facilitator protein"/>
    <property type="match status" value="1"/>
</dbReference>
<dbReference type="AlphaFoldDB" id="A0A183MBL2"/>
<evidence type="ECO:0000313" key="6">
    <source>
        <dbReference type="Proteomes" id="UP000277204"/>
    </source>
</evidence>
<dbReference type="InterPro" id="IPR023271">
    <property type="entry name" value="Aquaporin-like"/>
</dbReference>
<dbReference type="EMBL" id="UZAI01009990">
    <property type="protein sequence ID" value="VDP06183.1"/>
    <property type="molecule type" value="Genomic_DNA"/>
</dbReference>
<keyword evidence="2" id="KW-0812">Transmembrane</keyword>